<accession>A0A0R3T650</accession>
<keyword evidence="1" id="KW-1133">Transmembrane helix</keyword>
<evidence type="ECO:0000313" key="3">
    <source>
        <dbReference type="Proteomes" id="UP000278807"/>
    </source>
</evidence>
<reference evidence="2 3" key="2">
    <citation type="submission" date="2018-11" db="EMBL/GenBank/DDBJ databases">
        <authorList>
            <consortium name="Pathogen Informatics"/>
        </authorList>
    </citation>
    <scope>NUCLEOTIDE SEQUENCE [LARGE SCALE GENOMIC DNA]</scope>
</reference>
<dbReference type="STRING" id="102285.A0A0R3T650"/>
<dbReference type="OrthoDB" id="6270973at2759"/>
<evidence type="ECO:0000313" key="4">
    <source>
        <dbReference type="WBParaSite" id="HNAJ_0000253801-mRNA-1"/>
    </source>
</evidence>
<evidence type="ECO:0000256" key="1">
    <source>
        <dbReference type="SAM" id="Phobius"/>
    </source>
</evidence>
<keyword evidence="1" id="KW-0812">Transmembrane</keyword>
<name>A0A0R3T650_RODNA</name>
<reference evidence="4" key="1">
    <citation type="submission" date="2017-02" db="UniProtKB">
        <authorList>
            <consortium name="WormBaseParasite"/>
        </authorList>
    </citation>
    <scope>IDENTIFICATION</scope>
</reference>
<keyword evidence="1" id="KW-0472">Membrane</keyword>
<proteinExistence type="predicted"/>
<evidence type="ECO:0000313" key="2">
    <source>
        <dbReference type="EMBL" id="VDN98396.1"/>
    </source>
</evidence>
<feature type="transmembrane region" description="Helical" evidence="1">
    <location>
        <begin position="57"/>
        <end position="74"/>
    </location>
</feature>
<dbReference type="Proteomes" id="UP000278807">
    <property type="component" value="Unassembled WGS sequence"/>
</dbReference>
<protein>
    <submittedName>
        <fullName evidence="4">YcxB domain-containing protein</fullName>
    </submittedName>
</protein>
<dbReference type="EMBL" id="UZAE01001253">
    <property type="protein sequence ID" value="VDN98396.1"/>
    <property type="molecule type" value="Genomic_DNA"/>
</dbReference>
<sequence>MKSEENLLIDPLYPSLEEYNKDFDYDLLGQSVKLSTRFFADPRTHIEWWVHEQHAEIIIVGTALMLGLLILLFIKFYVLGWIANAISSIKYAFILRGVKWRYLRKKETKSDEFVANVYRKIVANRKLLKYAGKTNLPEYEGGRFNWEAIRNTGFAYDELVRNEEYIRECCQLQGKVPCCYQDLTRSEMKEFFLEQCLCEKVEDNKN</sequence>
<dbReference type="WBParaSite" id="HNAJ_0000253801-mRNA-1">
    <property type="protein sequence ID" value="HNAJ_0000253801-mRNA-1"/>
    <property type="gene ID" value="HNAJ_0000253801"/>
</dbReference>
<dbReference type="AlphaFoldDB" id="A0A0R3T650"/>
<organism evidence="4">
    <name type="scientific">Rodentolepis nana</name>
    <name type="common">Dwarf tapeworm</name>
    <name type="synonym">Hymenolepis nana</name>
    <dbReference type="NCBI Taxonomy" id="102285"/>
    <lineage>
        <taxon>Eukaryota</taxon>
        <taxon>Metazoa</taxon>
        <taxon>Spiralia</taxon>
        <taxon>Lophotrochozoa</taxon>
        <taxon>Platyhelminthes</taxon>
        <taxon>Cestoda</taxon>
        <taxon>Eucestoda</taxon>
        <taxon>Cyclophyllidea</taxon>
        <taxon>Hymenolepididae</taxon>
        <taxon>Rodentolepis</taxon>
    </lineage>
</organism>
<keyword evidence="3" id="KW-1185">Reference proteome</keyword>
<gene>
    <name evidence="2" type="ORF">HNAJ_LOCUS2537</name>
</gene>